<dbReference type="EC" id="5.6.2.4" evidence="8"/>
<comment type="catalytic activity">
    <reaction evidence="9">
        <text>ATP + H2O = ADP + phosphate + H(+)</text>
        <dbReference type="Rhea" id="RHEA:13065"/>
        <dbReference type="ChEBI" id="CHEBI:15377"/>
        <dbReference type="ChEBI" id="CHEBI:15378"/>
        <dbReference type="ChEBI" id="CHEBI:30616"/>
        <dbReference type="ChEBI" id="CHEBI:43474"/>
        <dbReference type="ChEBI" id="CHEBI:456216"/>
        <dbReference type="EC" id="5.6.2.4"/>
    </reaction>
</comment>
<evidence type="ECO:0000256" key="7">
    <source>
        <dbReference type="ARBA" id="ARBA00034617"/>
    </source>
</evidence>
<dbReference type="GO" id="GO:0000725">
    <property type="term" value="P:recombinational repair"/>
    <property type="evidence" value="ECO:0007669"/>
    <property type="project" value="TreeGrafter"/>
</dbReference>
<keyword evidence="13" id="KW-1185">Reference proteome</keyword>
<dbReference type="InterPro" id="IPR000212">
    <property type="entry name" value="DNA_helicase_UvrD/REP"/>
</dbReference>
<evidence type="ECO:0000313" key="12">
    <source>
        <dbReference type="EMBL" id="PRY52718.1"/>
    </source>
</evidence>
<keyword evidence="5 10" id="KW-0067">ATP-binding</keyword>
<dbReference type="SUPFAM" id="SSF52540">
    <property type="entry name" value="P-loop containing nucleoside triphosphate hydrolases"/>
    <property type="match status" value="1"/>
</dbReference>
<name>A0A2T0U4E9_9SPHI</name>
<evidence type="ECO:0000256" key="10">
    <source>
        <dbReference type="PROSITE-ProRule" id="PRU00560"/>
    </source>
</evidence>
<evidence type="ECO:0000256" key="5">
    <source>
        <dbReference type="ARBA" id="ARBA00022840"/>
    </source>
</evidence>
<comment type="catalytic activity">
    <reaction evidence="7">
        <text>Couples ATP hydrolysis with the unwinding of duplex DNA by translocating in the 3'-5' direction.</text>
        <dbReference type="EC" id="5.6.2.4"/>
    </reaction>
</comment>
<accession>A0A2T0U4E9</accession>
<gene>
    <name evidence="12" type="ORF">B0I27_105186</name>
</gene>
<dbReference type="GO" id="GO:0043138">
    <property type="term" value="F:3'-5' DNA helicase activity"/>
    <property type="evidence" value="ECO:0007669"/>
    <property type="project" value="UniProtKB-EC"/>
</dbReference>
<evidence type="ECO:0000256" key="3">
    <source>
        <dbReference type="ARBA" id="ARBA00022801"/>
    </source>
</evidence>
<proteinExistence type="inferred from homology"/>
<dbReference type="AlphaFoldDB" id="A0A2T0U4E9"/>
<evidence type="ECO:0000256" key="1">
    <source>
        <dbReference type="ARBA" id="ARBA00009922"/>
    </source>
</evidence>
<dbReference type="PANTHER" id="PTHR11070">
    <property type="entry name" value="UVRD / RECB / PCRA DNA HELICASE FAMILY MEMBER"/>
    <property type="match status" value="1"/>
</dbReference>
<evidence type="ECO:0000256" key="2">
    <source>
        <dbReference type="ARBA" id="ARBA00022741"/>
    </source>
</evidence>
<dbReference type="OrthoDB" id="1100019at2"/>
<dbReference type="EMBL" id="PVTH01000005">
    <property type="protein sequence ID" value="PRY52718.1"/>
    <property type="molecule type" value="Genomic_DNA"/>
</dbReference>
<dbReference type="GO" id="GO:0016887">
    <property type="term" value="F:ATP hydrolysis activity"/>
    <property type="evidence" value="ECO:0007669"/>
    <property type="project" value="RHEA"/>
</dbReference>
<evidence type="ECO:0000256" key="4">
    <source>
        <dbReference type="ARBA" id="ARBA00022806"/>
    </source>
</evidence>
<evidence type="ECO:0000256" key="8">
    <source>
        <dbReference type="ARBA" id="ARBA00034808"/>
    </source>
</evidence>
<evidence type="ECO:0000256" key="6">
    <source>
        <dbReference type="ARBA" id="ARBA00023235"/>
    </source>
</evidence>
<dbReference type="Proteomes" id="UP000238034">
    <property type="component" value="Unassembled WGS sequence"/>
</dbReference>
<sequence length="590" mass="67525">MIDINQLPTIDQLPSIETRFRAFAGPGAGKTTWLIKHVKNVLKDSKKLGVTRRIACITYTNIAAEQLLSRMDCDKSQIEVCTIHSFLYNNVIKPFAHLIKTDDDGDDLFNVAEMQGHEEHIPHADRIRRWLSTIEQRSGKRQNYYGYLNGRDSKANLVKYLGGLDYKFDNEGNIVLYSKKHVNVAVPSSNRELWIYKKKYWSDGVMHHEDVLYFANYIIRKSPRVLDFIRNRFPYIFIDEFQDTTVLQTSIVRKIADGDMTIGIIGDLAQSIYKFAGAVRTDFENLQLIGMGSYKLEQNFRSSQSIIDYLNTLRIDIQQRGYEDTPAGNPITLLVGSHSQSYRWVLDNISPDAIALAPEHRDVESIRTAVAVEGEHQVKKMFAEDSNSKRARYIHLLLTGYRWLERKNNKQAVKVVSQQLKALNPNASKFAIQKASIWILEELKKEASKRLTVHDFYLLINDHLEKKFQFKSHARFAAGGAQTFYRGCSVDEMLPFVKVDTQSDEKIRTIHSAKGTEFNHVLVCMQSSGDIERYILDAKAKLEAPSDEGRVYYVGFSRAKANLIIGVPELKDKLISALYKQGINVVRLQN</sequence>
<dbReference type="GO" id="GO:0005829">
    <property type="term" value="C:cytosol"/>
    <property type="evidence" value="ECO:0007669"/>
    <property type="project" value="TreeGrafter"/>
</dbReference>
<keyword evidence="2 10" id="KW-0547">Nucleotide-binding</keyword>
<dbReference type="InterPro" id="IPR013986">
    <property type="entry name" value="DExx_box_DNA_helicase_dom_sf"/>
</dbReference>
<keyword evidence="3 10" id="KW-0378">Hydrolase</keyword>
<dbReference type="RefSeq" id="WP_106293132.1">
    <property type="nucleotide sequence ID" value="NZ_PVTH01000005.1"/>
</dbReference>
<comment type="caution">
    <text evidence="12">The sequence shown here is derived from an EMBL/GenBank/DDBJ whole genome shotgun (WGS) entry which is preliminary data.</text>
</comment>
<keyword evidence="6" id="KW-0413">Isomerase</keyword>
<feature type="domain" description="UvrD-like helicase ATP-binding" evidence="11">
    <location>
        <begin position="3"/>
        <end position="303"/>
    </location>
</feature>
<dbReference type="InterPro" id="IPR014016">
    <property type="entry name" value="UvrD-like_ATP-bd"/>
</dbReference>
<comment type="similarity">
    <text evidence="1">Belongs to the helicase family. UvrD subfamily.</text>
</comment>
<evidence type="ECO:0000259" key="11">
    <source>
        <dbReference type="PROSITE" id="PS51198"/>
    </source>
</evidence>
<evidence type="ECO:0000313" key="13">
    <source>
        <dbReference type="Proteomes" id="UP000238034"/>
    </source>
</evidence>
<protein>
    <recommendedName>
        <fullName evidence="8">DNA 3'-5' helicase</fullName>
        <ecNumber evidence="8">5.6.2.4</ecNumber>
    </recommendedName>
</protein>
<reference evidence="12 13" key="1">
    <citation type="submission" date="2018-03" db="EMBL/GenBank/DDBJ databases">
        <title>Genomic Encyclopedia of Type Strains, Phase III (KMG-III): the genomes of soil and plant-associated and newly described type strains.</title>
        <authorList>
            <person name="Whitman W."/>
        </authorList>
    </citation>
    <scope>NUCLEOTIDE SEQUENCE [LARGE SCALE GENOMIC DNA]</scope>
    <source>
        <strain evidence="12 13">CGMCC 1.9313</strain>
    </source>
</reference>
<dbReference type="PROSITE" id="PS51198">
    <property type="entry name" value="UVRD_HELICASE_ATP_BIND"/>
    <property type="match status" value="1"/>
</dbReference>
<evidence type="ECO:0000256" key="9">
    <source>
        <dbReference type="ARBA" id="ARBA00048988"/>
    </source>
</evidence>
<keyword evidence="4 10" id="KW-0347">Helicase</keyword>
<feature type="binding site" evidence="10">
    <location>
        <begin position="24"/>
        <end position="31"/>
    </location>
    <ligand>
        <name>ATP</name>
        <dbReference type="ChEBI" id="CHEBI:30616"/>
    </ligand>
</feature>
<dbReference type="PANTHER" id="PTHR11070:SF3">
    <property type="entry name" value="DNA 3'-5' HELICASE"/>
    <property type="match status" value="1"/>
</dbReference>
<dbReference type="GO" id="GO:0003677">
    <property type="term" value="F:DNA binding"/>
    <property type="evidence" value="ECO:0007669"/>
    <property type="project" value="InterPro"/>
</dbReference>
<dbReference type="InterPro" id="IPR027417">
    <property type="entry name" value="P-loop_NTPase"/>
</dbReference>
<dbReference type="Gene3D" id="3.40.50.300">
    <property type="entry name" value="P-loop containing nucleotide triphosphate hydrolases"/>
    <property type="match status" value="2"/>
</dbReference>
<dbReference type="Pfam" id="PF00580">
    <property type="entry name" value="UvrD-helicase"/>
    <property type="match status" value="1"/>
</dbReference>
<organism evidence="12 13">
    <name type="scientific">Arcticibacter pallidicorallinus</name>
    <dbReference type="NCBI Taxonomy" id="1259464"/>
    <lineage>
        <taxon>Bacteria</taxon>
        <taxon>Pseudomonadati</taxon>
        <taxon>Bacteroidota</taxon>
        <taxon>Sphingobacteriia</taxon>
        <taxon>Sphingobacteriales</taxon>
        <taxon>Sphingobacteriaceae</taxon>
        <taxon>Arcticibacter</taxon>
    </lineage>
</organism>
<dbReference type="GO" id="GO:0005524">
    <property type="term" value="F:ATP binding"/>
    <property type="evidence" value="ECO:0007669"/>
    <property type="project" value="UniProtKB-UniRule"/>
</dbReference>
<dbReference type="InterPro" id="IPR014017">
    <property type="entry name" value="DNA_helicase_UvrD-like_C"/>
</dbReference>
<dbReference type="Pfam" id="PF13361">
    <property type="entry name" value="UvrD_C"/>
    <property type="match status" value="1"/>
</dbReference>
<dbReference type="Gene3D" id="1.10.10.160">
    <property type="match status" value="1"/>
</dbReference>